<dbReference type="PROSITE" id="PS50206">
    <property type="entry name" value="RHODANESE_3"/>
    <property type="match status" value="1"/>
</dbReference>
<keyword evidence="3" id="KW-1185">Reference proteome</keyword>
<comment type="caution">
    <text evidence="2">The sequence shown here is derived from an EMBL/GenBank/DDBJ whole genome shotgun (WGS) entry which is preliminary data.</text>
</comment>
<dbReference type="InterPro" id="IPR036873">
    <property type="entry name" value="Rhodanese-like_dom_sf"/>
</dbReference>
<dbReference type="PROSITE" id="PS00380">
    <property type="entry name" value="RHODANESE_1"/>
    <property type="match status" value="1"/>
</dbReference>
<accession>A0ABW0KRB2</accession>
<evidence type="ECO:0000313" key="3">
    <source>
        <dbReference type="Proteomes" id="UP001596052"/>
    </source>
</evidence>
<gene>
    <name evidence="2" type="ORF">ACFQDI_11665</name>
</gene>
<dbReference type="SMART" id="SM00450">
    <property type="entry name" value="RHOD"/>
    <property type="match status" value="1"/>
</dbReference>
<dbReference type="SUPFAM" id="SSF52821">
    <property type="entry name" value="Rhodanese/Cell cycle control phosphatase"/>
    <property type="match status" value="1"/>
</dbReference>
<dbReference type="Gene3D" id="3.40.250.10">
    <property type="entry name" value="Rhodanese-like domain"/>
    <property type="match status" value="1"/>
</dbReference>
<dbReference type="InterPro" id="IPR001307">
    <property type="entry name" value="Thiosulphate_STrfase_CS"/>
</dbReference>
<dbReference type="InterPro" id="IPR050229">
    <property type="entry name" value="GlpE_sulfurtransferase"/>
</dbReference>
<evidence type="ECO:0000259" key="1">
    <source>
        <dbReference type="PROSITE" id="PS50206"/>
    </source>
</evidence>
<evidence type="ECO:0000313" key="2">
    <source>
        <dbReference type="EMBL" id="MFC5455516.1"/>
    </source>
</evidence>
<protein>
    <submittedName>
        <fullName evidence="2">Rhodanese-like domain-containing protein</fullName>
    </submittedName>
</protein>
<feature type="domain" description="Rhodanese" evidence="1">
    <location>
        <begin position="47"/>
        <end position="137"/>
    </location>
</feature>
<dbReference type="CDD" id="cd00158">
    <property type="entry name" value="RHOD"/>
    <property type="match status" value="1"/>
</dbReference>
<dbReference type="PANTHER" id="PTHR43031">
    <property type="entry name" value="FAD-DEPENDENT OXIDOREDUCTASE"/>
    <property type="match status" value="1"/>
</dbReference>
<dbReference type="EMBL" id="JBHSMQ010000004">
    <property type="protein sequence ID" value="MFC5455516.1"/>
    <property type="molecule type" value="Genomic_DNA"/>
</dbReference>
<name>A0ABW0KRB2_9BACT</name>
<dbReference type="Proteomes" id="UP001596052">
    <property type="component" value="Unassembled WGS sequence"/>
</dbReference>
<sequence length="137" mass="15758">MVLVFLAAAAAWATHVWHPRAPALYLVQEPLRNDEVSMQLIQERWQGKVLWIDARIQEQYEAEHIPGAVLLNEQHFEEQLFGLLDTLQTNTKPIIIYCNAAKCDASRKILERLKQTLPIENAFVLKGGWNAWKQVAK</sequence>
<dbReference type="RefSeq" id="WP_377166679.1">
    <property type="nucleotide sequence ID" value="NZ_JBHSMQ010000004.1"/>
</dbReference>
<dbReference type="Pfam" id="PF00581">
    <property type="entry name" value="Rhodanese"/>
    <property type="match status" value="1"/>
</dbReference>
<dbReference type="PANTHER" id="PTHR43031:SF1">
    <property type="entry name" value="PYRIDINE NUCLEOTIDE-DISULPHIDE OXIDOREDUCTASE"/>
    <property type="match status" value="1"/>
</dbReference>
<proteinExistence type="predicted"/>
<reference evidence="3" key="1">
    <citation type="journal article" date="2019" name="Int. J. Syst. Evol. Microbiol.">
        <title>The Global Catalogue of Microorganisms (GCM) 10K type strain sequencing project: providing services to taxonomists for standard genome sequencing and annotation.</title>
        <authorList>
            <consortium name="The Broad Institute Genomics Platform"/>
            <consortium name="The Broad Institute Genome Sequencing Center for Infectious Disease"/>
            <person name="Wu L."/>
            <person name="Ma J."/>
        </authorList>
    </citation>
    <scope>NUCLEOTIDE SEQUENCE [LARGE SCALE GENOMIC DNA]</scope>
    <source>
        <strain evidence="3">CGMCC 4.1469</strain>
    </source>
</reference>
<dbReference type="InterPro" id="IPR001763">
    <property type="entry name" value="Rhodanese-like_dom"/>
</dbReference>
<organism evidence="2 3">
    <name type="scientific">Prosthecobacter fluviatilis</name>
    <dbReference type="NCBI Taxonomy" id="445931"/>
    <lineage>
        <taxon>Bacteria</taxon>
        <taxon>Pseudomonadati</taxon>
        <taxon>Verrucomicrobiota</taxon>
        <taxon>Verrucomicrobiia</taxon>
        <taxon>Verrucomicrobiales</taxon>
        <taxon>Verrucomicrobiaceae</taxon>
        <taxon>Prosthecobacter</taxon>
    </lineage>
</organism>